<evidence type="ECO:0000259" key="2">
    <source>
        <dbReference type="SMART" id="SM00245"/>
    </source>
</evidence>
<evidence type="ECO:0000313" key="4">
    <source>
        <dbReference type="Proteomes" id="UP001595705"/>
    </source>
</evidence>
<dbReference type="EMBL" id="JBHRYA010000007">
    <property type="protein sequence ID" value="MFC3716599.1"/>
    <property type="molecule type" value="Genomic_DNA"/>
</dbReference>
<keyword evidence="4" id="KW-1185">Reference proteome</keyword>
<gene>
    <name evidence="3" type="ORF">ACFONC_10585</name>
</gene>
<name>A0ABV7XKM7_9GAMM</name>
<dbReference type="PROSITE" id="PS51257">
    <property type="entry name" value="PROKAR_LIPOPROTEIN"/>
    <property type="match status" value="1"/>
</dbReference>
<dbReference type="PANTHER" id="PTHR11261">
    <property type="entry name" value="INTERPHOTORECEPTOR RETINOID-BINDING PROTEIN"/>
    <property type="match status" value="1"/>
</dbReference>
<protein>
    <submittedName>
        <fullName evidence="3">S41 family peptidase</fullName>
        <ecNumber evidence="3">3.4.-.-</ecNumber>
    </submittedName>
</protein>
<keyword evidence="3" id="KW-0378">Hydrolase</keyword>
<dbReference type="GO" id="GO:0016787">
    <property type="term" value="F:hydrolase activity"/>
    <property type="evidence" value="ECO:0007669"/>
    <property type="project" value="UniProtKB-KW"/>
</dbReference>
<dbReference type="Pfam" id="PF03572">
    <property type="entry name" value="Peptidase_S41"/>
    <property type="match status" value="1"/>
</dbReference>
<feature type="chain" id="PRO_5047303125" evidence="1">
    <location>
        <begin position="25"/>
        <end position="322"/>
    </location>
</feature>
<dbReference type="RefSeq" id="WP_386743873.1">
    <property type="nucleotide sequence ID" value="NZ_JBHRYA010000007.1"/>
</dbReference>
<sequence length="322" mass="33832">MPSFRHRTALLLLSLLLACPGALAADATPRSQVAGVAQAIEDHYFDAERGRDIAQGLRSAADAGAFDAQGSPQALAEALTARLKPLDRHFRVHVLREGERKPLARRGSPADADPDSGITRAEMLAGDIGLLGLRGFADFEFGRDDQPARQAIDAALQELAHADAVVVDLRGNRGGSPAMVGYLASAFVTRGADIFNTFHSRAGTFSEAPADWYRAPRTTVPLYVVIDARTGSAAESFAYTLQQAGRATIVGETSGGAANPGGPVATREGLEVFVPTGSPLNPFSGGNWEGVGVQPDVRAPSAEAVDAALRLARTATARRRPE</sequence>
<dbReference type="Gene3D" id="3.90.226.10">
    <property type="entry name" value="2-enoyl-CoA Hydratase, Chain A, domain 1"/>
    <property type="match status" value="1"/>
</dbReference>
<reference evidence="4" key="1">
    <citation type="journal article" date="2019" name="Int. J. Syst. Evol. Microbiol.">
        <title>The Global Catalogue of Microorganisms (GCM) 10K type strain sequencing project: providing services to taxonomists for standard genome sequencing and annotation.</title>
        <authorList>
            <consortium name="The Broad Institute Genomics Platform"/>
            <consortium name="The Broad Institute Genome Sequencing Center for Infectious Disease"/>
            <person name="Wu L."/>
            <person name="Ma J."/>
        </authorList>
    </citation>
    <scope>NUCLEOTIDE SEQUENCE [LARGE SCALE GENOMIC DNA]</scope>
    <source>
        <strain evidence="4">KCTC 42441</strain>
    </source>
</reference>
<feature type="domain" description="Tail specific protease" evidence="2">
    <location>
        <begin position="76"/>
        <end position="300"/>
    </location>
</feature>
<feature type="signal peptide" evidence="1">
    <location>
        <begin position="1"/>
        <end position="24"/>
    </location>
</feature>
<evidence type="ECO:0000256" key="1">
    <source>
        <dbReference type="SAM" id="SignalP"/>
    </source>
</evidence>
<evidence type="ECO:0000313" key="3">
    <source>
        <dbReference type="EMBL" id="MFC3716599.1"/>
    </source>
</evidence>
<dbReference type="PANTHER" id="PTHR11261:SF3">
    <property type="entry name" value="RETINOL-BINDING PROTEIN 3"/>
    <property type="match status" value="1"/>
</dbReference>
<dbReference type="CDD" id="cd07563">
    <property type="entry name" value="Peptidase_S41_IRBP"/>
    <property type="match status" value="1"/>
</dbReference>
<dbReference type="SMART" id="SM00245">
    <property type="entry name" value="TSPc"/>
    <property type="match status" value="1"/>
</dbReference>
<dbReference type="Gene3D" id="3.30.750.44">
    <property type="match status" value="1"/>
</dbReference>
<dbReference type="InterPro" id="IPR029045">
    <property type="entry name" value="ClpP/crotonase-like_dom_sf"/>
</dbReference>
<organism evidence="3 4">
    <name type="scientific">Luteimonas soli</name>
    <dbReference type="NCBI Taxonomy" id="1648966"/>
    <lineage>
        <taxon>Bacteria</taxon>
        <taxon>Pseudomonadati</taxon>
        <taxon>Pseudomonadota</taxon>
        <taxon>Gammaproteobacteria</taxon>
        <taxon>Lysobacterales</taxon>
        <taxon>Lysobacteraceae</taxon>
        <taxon>Luteimonas</taxon>
    </lineage>
</organism>
<dbReference type="InterPro" id="IPR005151">
    <property type="entry name" value="Tail-specific_protease"/>
</dbReference>
<accession>A0ABV7XKM7</accession>
<keyword evidence="1" id="KW-0732">Signal</keyword>
<dbReference type="SUPFAM" id="SSF52096">
    <property type="entry name" value="ClpP/crotonase"/>
    <property type="match status" value="1"/>
</dbReference>
<proteinExistence type="predicted"/>
<dbReference type="EC" id="3.4.-.-" evidence="3"/>
<dbReference type="Proteomes" id="UP001595705">
    <property type="component" value="Unassembled WGS sequence"/>
</dbReference>
<comment type="caution">
    <text evidence="3">The sequence shown here is derived from an EMBL/GenBank/DDBJ whole genome shotgun (WGS) entry which is preliminary data.</text>
</comment>